<dbReference type="Pfam" id="PF08241">
    <property type="entry name" value="Methyltransf_11"/>
    <property type="match status" value="1"/>
</dbReference>
<dbReference type="OrthoDB" id="43862at2"/>
<evidence type="ECO:0000313" key="2">
    <source>
        <dbReference type="EMBL" id="KXB70243.1"/>
    </source>
</evidence>
<dbReference type="InterPro" id="IPR029063">
    <property type="entry name" value="SAM-dependent_MTases_sf"/>
</dbReference>
<dbReference type="Proteomes" id="UP000070483">
    <property type="component" value="Unassembled WGS sequence"/>
</dbReference>
<name>A0A134ARC6_9FUSO</name>
<comment type="caution">
    <text evidence="2">The sequence shown here is derived from an EMBL/GenBank/DDBJ whole genome shotgun (WGS) entry which is preliminary data.</text>
</comment>
<dbReference type="GO" id="GO:0032259">
    <property type="term" value="P:methylation"/>
    <property type="evidence" value="ECO:0007669"/>
    <property type="project" value="UniProtKB-KW"/>
</dbReference>
<dbReference type="EMBL" id="LSDD01000004">
    <property type="protein sequence ID" value="KXB70243.1"/>
    <property type="molecule type" value="Genomic_DNA"/>
</dbReference>
<dbReference type="AlphaFoldDB" id="A0A134ARC6"/>
<dbReference type="SUPFAM" id="SSF53335">
    <property type="entry name" value="S-adenosyl-L-methionine-dependent methyltransferases"/>
    <property type="match status" value="1"/>
</dbReference>
<gene>
    <name evidence="2" type="ORF">HMPREF3180_00037</name>
</gene>
<feature type="domain" description="Methyltransferase type 11" evidence="1">
    <location>
        <begin position="93"/>
        <end position="189"/>
    </location>
</feature>
<organism evidence="2 3">
    <name type="scientific">Leptotrichia wadei</name>
    <dbReference type="NCBI Taxonomy" id="157687"/>
    <lineage>
        <taxon>Bacteria</taxon>
        <taxon>Fusobacteriati</taxon>
        <taxon>Fusobacteriota</taxon>
        <taxon>Fusobacteriia</taxon>
        <taxon>Fusobacteriales</taxon>
        <taxon>Leptotrichiaceae</taxon>
        <taxon>Leptotrichia</taxon>
    </lineage>
</organism>
<dbReference type="PATRIC" id="fig|157687.3.peg.37"/>
<reference evidence="3" key="1">
    <citation type="submission" date="2016-01" db="EMBL/GenBank/DDBJ databases">
        <authorList>
            <person name="Mitreva M."/>
            <person name="Pepin K.H."/>
            <person name="Mihindukulasuriya K.A."/>
            <person name="Fulton R."/>
            <person name="Fronick C."/>
            <person name="O'Laughlin M."/>
            <person name="Miner T."/>
            <person name="Herter B."/>
            <person name="Rosa B.A."/>
            <person name="Cordes M."/>
            <person name="Tomlinson C."/>
            <person name="Wollam A."/>
            <person name="Palsikar V.B."/>
            <person name="Mardis E.R."/>
            <person name="Wilson R.K."/>
        </authorList>
    </citation>
    <scope>NUCLEOTIDE SEQUENCE [LARGE SCALE GENOMIC DNA]</scope>
    <source>
        <strain evidence="3">KA00185</strain>
    </source>
</reference>
<proteinExistence type="predicted"/>
<dbReference type="Gene3D" id="3.40.50.150">
    <property type="entry name" value="Vaccinia Virus protein VP39"/>
    <property type="match status" value="1"/>
</dbReference>
<protein>
    <submittedName>
        <fullName evidence="2">Methyltransferase domain protein</fullName>
    </submittedName>
</protein>
<evidence type="ECO:0000259" key="1">
    <source>
        <dbReference type="Pfam" id="PF08241"/>
    </source>
</evidence>
<keyword evidence="2" id="KW-0489">Methyltransferase</keyword>
<dbReference type="InterPro" id="IPR013216">
    <property type="entry name" value="Methyltransf_11"/>
</dbReference>
<accession>A0A134ARC6</accession>
<dbReference type="GO" id="GO:0008757">
    <property type="term" value="F:S-adenosylmethionine-dependent methyltransferase activity"/>
    <property type="evidence" value="ECO:0007669"/>
    <property type="project" value="InterPro"/>
</dbReference>
<keyword evidence="2" id="KW-0808">Transferase</keyword>
<dbReference type="InterPro" id="IPR050508">
    <property type="entry name" value="Methyltransf_Superfamily"/>
</dbReference>
<dbReference type="PANTHER" id="PTHR42912">
    <property type="entry name" value="METHYLTRANSFERASE"/>
    <property type="match status" value="1"/>
</dbReference>
<sequence>MIRTDKEKFLEKIKENIDIENLKEDGKIFSYVNRDYLAGDNKKYMNMYDKLSFWYDFGEKWIGLFRYGNTISEMRKNLMKHLEWRNGISVLYVSIGTGKDLNFIPQNVDLKSLDFTGIDISYGMLKKCHSIWKKRTNLTLVNCCAEDLPFKDNVFDIVFHVGGINFFTDKALAIKEMIRVSKPGSKIMIADETADFIKNQYKKSIFTKDYYKNTDFDLSEIQKCIPEGVKEKKTDFLWNNRFYCITFRK</sequence>
<keyword evidence="3" id="KW-1185">Reference proteome</keyword>
<evidence type="ECO:0000313" key="3">
    <source>
        <dbReference type="Proteomes" id="UP000070483"/>
    </source>
</evidence>
<dbReference type="RefSeq" id="WP_060917148.1">
    <property type="nucleotide sequence ID" value="NZ_CAUQTG010000115.1"/>
</dbReference>